<evidence type="ECO:0000313" key="2">
    <source>
        <dbReference type="Proteomes" id="UP000182658"/>
    </source>
</evidence>
<dbReference type="EMBL" id="KV875102">
    <property type="protein sequence ID" value="OIW24954.1"/>
    <property type="molecule type" value="Genomic_DNA"/>
</dbReference>
<dbReference type="SUPFAM" id="SSF55729">
    <property type="entry name" value="Acyl-CoA N-acyltransferases (Nat)"/>
    <property type="match status" value="1"/>
</dbReference>
<evidence type="ECO:0000313" key="1">
    <source>
        <dbReference type="EMBL" id="OIW24954.1"/>
    </source>
</evidence>
<evidence type="ECO:0008006" key="3">
    <source>
        <dbReference type="Google" id="ProtNLM"/>
    </source>
</evidence>
<dbReference type="CDD" id="cd04301">
    <property type="entry name" value="NAT_SF"/>
    <property type="match status" value="1"/>
</dbReference>
<proteinExistence type="predicted"/>
<dbReference type="Proteomes" id="UP000182658">
    <property type="component" value="Unassembled WGS sequence"/>
</dbReference>
<protein>
    <recommendedName>
        <fullName evidence="3">N-acetyltransferase domain-containing protein</fullName>
    </recommendedName>
</protein>
<dbReference type="OrthoDB" id="2019666at2759"/>
<dbReference type="STRING" id="1408157.A0A1J7JBK6"/>
<dbReference type="Gene3D" id="3.40.630.30">
    <property type="match status" value="1"/>
</dbReference>
<sequence length="259" mass="28731">MDNDPLARRTKRVTFSLQPVVGSIEQFGGLGIGKLVIESFASSEIPAAILEEASKLFSENYGIWGKDSERPGKPVKLNGHRLRAQWMPESATTFYTRVTVDGQLAGNAFSCRWACDGKKICWITQLVVSRDYRERGLAGTLLTTLRREDDDIYGIISSHPAACLAATKSFGTNIEKVSLEFIREHAATVMRSSPIPYVRDAELSGVLFDPGALEGIVSGVNTHFLVDHQEPLKRNWPSLTLRRALGDGRDWQCPRIRSP</sequence>
<accession>A0A1J7JBK6</accession>
<organism evidence="1 2">
    <name type="scientific">Coniochaeta ligniaria NRRL 30616</name>
    <dbReference type="NCBI Taxonomy" id="1408157"/>
    <lineage>
        <taxon>Eukaryota</taxon>
        <taxon>Fungi</taxon>
        <taxon>Dikarya</taxon>
        <taxon>Ascomycota</taxon>
        <taxon>Pezizomycotina</taxon>
        <taxon>Sordariomycetes</taxon>
        <taxon>Sordariomycetidae</taxon>
        <taxon>Coniochaetales</taxon>
        <taxon>Coniochaetaceae</taxon>
        <taxon>Coniochaeta</taxon>
    </lineage>
</organism>
<gene>
    <name evidence="1" type="ORF">CONLIGDRAFT_622386</name>
</gene>
<dbReference type="InParanoid" id="A0A1J7JBK6"/>
<name>A0A1J7JBK6_9PEZI</name>
<keyword evidence="2" id="KW-1185">Reference proteome</keyword>
<dbReference type="AlphaFoldDB" id="A0A1J7JBK6"/>
<dbReference type="InterPro" id="IPR016181">
    <property type="entry name" value="Acyl_CoA_acyltransferase"/>
</dbReference>
<reference evidence="1 2" key="1">
    <citation type="submission" date="2016-10" db="EMBL/GenBank/DDBJ databases">
        <title>Draft genome sequence of Coniochaeta ligniaria NRRL30616, a lignocellulolytic fungus for bioabatement of inhibitors in plant biomass hydrolysates.</title>
        <authorList>
            <consortium name="DOE Joint Genome Institute"/>
            <person name="Jimenez D.J."/>
            <person name="Hector R.E."/>
            <person name="Riley R."/>
            <person name="Sun H."/>
            <person name="Grigoriev I.V."/>
            <person name="Van Elsas J.D."/>
            <person name="Nichols N.N."/>
        </authorList>
    </citation>
    <scope>NUCLEOTIDE SEQUENCE [LARGE SCALE GENOMIC DNA]</scope>
    <source>
        <strain evidence="1 2">NRRL 30616</strain>
    </source>
</reference>